<evidence type="ECO:0000256" key="12">
    <source>
        <dbReference type="SAM" id="MobiDB-lite"/>
    </source>
</evidence>
<dbReference type="SUPFAM" id="SSF50249">
    <property type="entry name" value="Nucleic acid-binding proteins"/>
    <property type="match status" value="1"/>
</dbReference>
<dbReference type="Pfam" id="PF00152">
    <property type="entry name" value="tRNA-synt_2"/>
    <property type="match status" value="1"/>
</dbReference>
<evidence type="ECO:0000256" key="3">
    <source>
        <dbReference type="ARBA" id="ARBA00011738"/>
    </source>
</evidence>
<dbReference type="FunFam" id="3.30.930.10:FF:000238">
    <property type="entry name" value="Lysine--tRNA ligase"/>
    <property type="match status" value="1"/>
</dbReference>
<feature type="domain" description="Aminoacyl-transfer RNA synthetases class-II family profile" evidence="13">
    <location>
        <begin position="245"/>
        <end position="575"/>
    </location>
</feature>
<dbReference type="InterPro" id="IPR004364">
    <property type="entry name" value="Aa-tRNA-synt_II"/>
</dbReference>
<dbReference type="InterPro" id="IPR045864">
    <property type="entry name" value="aa-tRNA-synth_II/BPL/LPL"/>
</dbReference>
<proteinExistence type="inferred from homology"/>
<protein>
    <recommendedName>
        <fullName evidence="11">Lysine--tRNA ligase</fullName>
        <ecNumber evidence="11">6.1.1.6</ecNumber>
    </recommendedName>
    <alternativeName>
        <fullName evidence="11">Lysyl-tRNA synthetase</fullName>
    </alternativeName>
</protein>
<dbReference type="InterPro" id="IPR002313">
    <property type="entry name" value="Lys-tRNA-ligase_II"/>
</dbReference>
<name>A0A098VTU8_9MICR</name>
<dbReference type="GeneID" id="25258541"/>
<dbReference type="NCBIfam" id="TIGR00499">
    <property type="entry name" value="lysS_bact"/>
    <property type="match status" value="1"/>
</dbReference>
<dbReference type="CDD" id="cd04322">
    <property type="entry name" value="LysRS_N"/>
    <property type="match status" value="1"/>
</dbReference>
<evidence type="ECO:0000256" key="5">
    <source>
        <dbReference type="ARBA" id="ARBA00022598"/>
    </source>
</evidence>
<reference evidence="14 15" key="1">
    <citation type="submission" date="2014-04" db="EMBL/GenBank/DDBJ databases">
        <title>A new species of microsporidia sheds light on the evolution of extreme parasitism.</title>
        <authorList>
            <person name="Haag K.L."/>
            <person name="James T.Y."/>
            <person name="Larsson R."/>
            <person name="Schaer T.M."/>
            <person name="Refardt D."/>
            <person name="Pombert J.-F."/>
            <person name="Ebert D."/>
        </authorList>
    </citation>
    <scope>NUCLEOTIDE SEQUENCE [LARGE SCALE GENOMIC DNA]</scope>
    <source>
        <strain evidence="14 15">UGP3</strain>
        <tissue evidence="14">Spores</tissue>
    </source>
</reference>
<dbReference type="InterPro" id="IPR044136">
    <property type="entry name" value="Lys-tRNA-ligase_II_N"/>
</dbReference>
<comment type="subunit">
    <text evidence="3">Homodimer.</text>
</comment>
<gene>
    <name evidence="14" type="ORF">DI09_15p150</name>
</gene>
<dbReference type="PANTHER" id="PTHR42918:SF9">
    <property type="entry name" value="LYSINE--TRNA LIGASE"/>
    <property type="match status" value="1"/>
</dbReference>
<keyword evidence="8" id="KW-0648">Protein biosynthesis</keyword>
<dbReference type="VEuPathDB" id="MicrosporidiaDB:DI09_15p150"/>
<keyword evidence="4" id="KW-0963">Cytoplasm</keyword>
<dbReference type="Proteomes" id="UP000029725">
    <property type="component" value="Unassembled WGS sequence"/>
</dbReference>
<keyword evidence="5 14" id="KW-0436">Ligase</keyword>
<dbReference type="InterPro" id="IPR018149">
    <property type="entry name" value="Lys-tRNA-synth_II_C"/>
</dbReference>
<dbReference type="InterPro" id="IPR012340">
    <property type="entry name" value="NA-bd_OB-fold"/>
</dbReference>
<dbReference type="EMBL" id="JMKJ01000066">
    <property type="protein sequence ID" value="KGG52548.1"/>
    <property type="molecule type" value="Genomic_DNA"/>
</dbReference>
<organism evidence="14 15">
    <name type="scientific">Mitosporidium daphniae</name>
    <dbReference type="NCBI Taxonomy" id="1485682"/>
    <lineage>
        <taxon>Eukaryota</taxon>
        <taxon>Fungi</taxon>
        <taxon>Fungi incertae sedis</taxon>
        <taxon>Microsporidia</taxon>
        <taxon>Mitosporidium</taxon>
    </lineage>
</organism>
<dbReference type="GO" id="GO:0004824">
    <property type="term" value="F:lysine-tRNA ligase activity"/>
    <property type="evidence" value="ECO:0007669"/>
    <property type="project" value="UniProtKB-EC"/>
</dbReference>
<evidence type="ECO:0000256" key="9">
    <source>
        <dbReference type="ARBA" id="ARBA00023146"/>
    </source>
</evidence>
<keyword evidence="15" id="KW-1185">Reference proteome</keyword>
<evidence type="ECO:0000256" key="6">
    <source>
        <dbReference type="ARBA" id="ARBA00022741"/>
    </source>
</evidence>
<keyword evidence="9" id="KW-0030">Aminoacyl-tRNA synthetase</keyword>
<comment type="catalytic activity">
    <reaction evidence="10 11">
        <text>tRNA(Lys) + L-lysine + ATP = L-lysyl-tRNA(Lys) + AMP + diphosphate</text>
        <dbReference type="Rhea" id="RHEA:20792"/>
        <dbReference type="Rhea" id="RHEA-COMP:9696"/>
        <dbReference type="Rhea" id="RHEA-COMP:9697"/>
        <dbReference type="ChEBI" id="CHEBI:30616"/>
        <dbReference type="ChEBI" id="CHEBI:32551"/>
        <dbReference type="ChEBI" id="CHEBI:33019"/>
        <dbReference type="ChEBI" id="CHEBI:78442"/>
        <dbReference type="ChEBI" id="CHEBI:78529"/>
        <dbReference type="ChEBI" id="CHEBI:456215"/>
        <dbReference type="EC" id="6.1.1.6"/>
    </reaction>
</comment>
<dbReference type="GO" id="GO:0005829">
    <property type="term" value="C:cytosol"/>
    <property type="evidence" value="ECO:0007669"/>
    <property type="project" value="TreeGrafter"/>
</dbReference>
<sequence>MSTPTPNEKVSSDLKLHLDPITGEQVSKSELKRRLKQREAEAASRLTRSAEKLAITNDDKPNHLDEDDLDPNQYYEKRSLIISELKKRPETYPFPHKFEVSISIPEFISKYEHLENGSHLSEVSLSVSGRIYSKRTASSKLFFYDLFGDGAKVQVMANYQFYAGDSDADFPAINELLHRGDIIGVVGSPGRSKKGELSIFPSKLILLSPCLRMLPKSHFGLKDQETRYRQRYLDLIMNKPVFDRFIFKSRLISFLRSYLHEMNFIEVETPIMNIIPGGASAKPFITHHNDLDMKLYMRIAPELYLKMLVVGGYNRVFEIGRVFRNEGIDLTHNPEFTMCEFYMAYADVNDLYGITEDLLHKMVTKLNGSAQVTFHPLHSNTPIEIDFTPPYKRLPMIPSLEEALKITFPPASTFHTDEFNAFLNDLCIKHKVECSAPRTSARLLDKLVGDFLETQCINPTFITEHPLIMSPLAKDHRSIPGLTERFELFVAGKELCNAYTELNDPIEQRIRFQQQSCDKEKGDDEAQPIDEGFITALEHGLPPTAGWGLGIDRLTMFLTDSYNIKEVLLFPAMKPEAN</sequence>
<feature type="compositionally biased region" description="Basic and acidic residues" evidence="12">
    <location>
        <begin position="27"/>
        <end position="42"/>
    </location>
</feature>
<dbReference type="GO" id="GO:0005524">
    <property type="term" value="F:ATP binding"/>
    <property type="evidence" value="ECO:0007669"/>
    <property type="project" value="UniProtKB-KW"/>
</dbReference>
<dbReference type="OrthoDB" id="21243at2759"/>
<dbReference type="PANTHER" id="PTHR42918">
    <property type="entry name" value="LYSYL-TRNA SYNTHETASE"/>
    <property type="match status" value="1"/>
</dbReference>
<dbReference type="InterPro" id="IPR034762">
    <property type="entry name" value="Lys-tRNA-ligase_II_bac/euk"/>
</dbReference>
<dbReference type="GO" id="GO:0006430">
    <property type="term" value="P:lysyl-tRNA aminoacylation"/>
    <property type="evidence" value="ECO:0007669"/>
    <property type="project" value="InterPro"/>
</dbReference>
<evidence type="ECO:0000313" key="14">
    <source>
        <dbReference type="EMBL" id="KGG52548.1"/>
    </source>
</evidence>
<comment type="caution">
    <text evidence="14">The sequence shown here is derived from an EMBL/GenBank/DDBJ whole genome shotgun (WGS) entry which is preliminary data.</text>
</comment>
<comment type="similarity">
    <text evidence="2">Belongs to the class-II aminoacyl-tRNA synthetase family.</text>
</comment>
<dbReference type="Gene3D" id="2.40.50.140">
    <property type="entry name" value="Nucleic acid-binding proteins"/>
    <property type="match status" value="1"/>
</dbReference>
<dbReference type="CDD" id="cd00775">
    <property type="entry name" value="LysRS_core"/>
    <property type="match status" value="1"/>
</dbReference>
<dbReference type="AlphaFoldDB" id="A0A098VTU8"/>
<dbReference type="FunFam" id="2.40.50.140:FF:000050">
    <property type="entry name" value="Lysine--tRNA ligase"/>
    <property type="match status" value="1"/>
</dbReference>
<evidence type="ECO:0000256" key="11">
    <source>
        <dbReference type="RuleBase" id="RU003748"/>
    </source>
</evidence>
<evidence type="ECO:0000256" key="7">
    <source>
        <dbReference type="ARBA" id="ARBA00022840"/>
    </source>
</evidence>
<dbReference type="PROSITE" id="PS50862">
    <property type="entry name" value="AA_TRNA_LIGASE_II"/>
    <property type="match status" value="1"/>
</dbReference>
<dbReference type="SUPFAM" id="SSF55681">
    <property type="entry name" value="Class II aaRS and biotin synthetases"/>
    <property type="match status" value="1"/>
</dbReference>
<dbReference type="Pfam" id="PF01336">
    <property type="entry name" value="tRNA_anti-codon"/>
    <property type="match status" value="1"/>
</dbReference>
<dbReference type="InterPro" id="IPR006195">
    <property type="entry name" value="aa-tRNA-synth_II"/>
</dbReference>
<feature type="region of interest" description="Disordered" evidence="12">
    <location>
        <begin position="1"/>
        <end position="47"/>
    </location>
</feature>
<evidence type="ECO:0000256" key="8">
    <source>
        <dbReference type="ARBA" id="ARBA00022917"/>
    </source>
</evidence>
<dbReference type="NCBIfam" id="NF001756">
    <property type="entry name" value="PRK00484.1"/>
    <property type="match status" value="1"/>
</dbReference>
<dbReference type="HOGENOM" id="CLU_008255_6_0_1"/>
<evidence type="ECO:0000313" key="15">
    <source>
        <dbReference type="Proteomes" id="UP000029725"/>
    </source>
</evidence>
<dbReference type="PIRSF" id="PIRSF039101">
    <property type="entry name" value="LysRS2"/>
    <property type="match status" value="1"/>
</dbReference>
<dbReference type="HAMAP" id="MF_00252">
    <property type="entry name" value="Lys_tRNA_synth_class2"/>
    <property type="match status" value="1"/>
</dbReference>
<evidence type="ECO:0000256" key="4">
    <source>
        <dbReference type="ARBA" id="ARBA00022490"/>
    </source>
</evidence>
<dbReference type="EC" id="6.1.1.6" evidence="11"/>
<dbReference type="PRINTS" id="PR00982">
    <property type="entry name" value="TRNASYNTHLYS"/>
</dbReference>
<evidence type="ECO:0000259" key="13">
    <source>
        <dbReference type="PROSITE" id="PS50862"/>
    </source>
</evidence>
<evidence type="ECO:0000256" key="10">
    <source>
        <dbReference type="ARBA" id="ARBA00048573"/>
    </source>
</evidence>
<evidence type="ECO:0000256" key="2">
    <source>
        <dbReference type="ARBA" id="ARBA00008226"/>
    </source>
</evidence>
<dbReference type="Gene3D" id="3.30.930.10">
    <property type="entry name" value="Bira Bifunctional Protein, Domain 2"/>
    <property type="match status" value="1"/>
</dbReference>
<dbReference type="RefSeq" id="XP_013238975.1">
    <property type="nucleotide sequence ID" value="XM_013383521.1"/>
</dbReference>
<keyword evidence="6" id="KW-0547">Nucleotide-binding</keyword>
<keyword evidence="7" id="KW-0067">ATP-binding</keyword>
<accession>A0A098VTU8</accession>
<comment type="subcellular location">
    <subcellularLocation>
        <location evidence="1">Cytoplasm</location>
    </subcellularLocation>
</comment>
<evidence type="ECO:0000256" key="1">
    <source>
        <dbReference type="ARBA" id="ARBA00004496"/>
    </source>
</evidence>
<dbReference type="InterPro" id="IPR004365">
    <property type="entry name" value="NA-bd_OB_tRNA"/>
</dbReference>
<dbReference type="GO" id="GO:0000049">
    <property type="term" value="F:tRNA binding"/>
    <property type="evidence" value="ECO:0007669"/>
    <property type="project" value="TreeGrafter"/>
</dbReference>